<evidence type="ECO:0000259" key="3">
    <source>
        <dbReference type="PROSITE" id="PS50977"/>
    </source>
</evidence>
<dbReference type="InterPro" id="IPR001647">
    <property type="entry name" value="HTH_TetR"/>
</dbReference>
<dbReference type="EMBL" id="UHDP01000003">
    <property type="protein sequence ID" value="SUM46420.1"/>
    <property type="molecule type" value="Genomic_DNA"/>
</dbReference>
<evidence type="ECO:0000313" key="4">
    <source>
        <dbReference type="EMBL" id="SUM46420.1"/>
    </source>
</evidence>
<keyword evidence="1 2" id="KW-0238">DNA-binding</keyword>
<protein>
    <submittedName>
        <fullName evidence="4">Transcriptional regulator</fullName>
    </submittedName>
</protein>
<name>A0A380G7U1_STAIN</name>
<feature type="DNA-binding region" description="H-T-H motif" evidence="2">
    <location>
        <begin position="29"/>
        <end position="48"/>
    </location>
</feature>
<keyword evidence="5" id="KW-1185">Reference proteome</keyword>
<dbReference type="InterPro" id="IPR009057">
    <property type="entry name" value="Homeodomain-like_sf"/>
</dbReference>
<sequence>MDLRIVKTKRGIQQSFLTLFNEGDFDCLTVKQITEHAQIGRKTFYLHYLDKYDLLNFIVSEKFQELEEICEAKKELGLSEGTKIWFHYFHEHQTFFKKLFNIQNADKYKSQFKTLIVNELNKKGLPTLKTSVNHDWFIQFFAGGMIELVTIYLNDDNHQRKSIESQVASLMNLFYND</sequence>
<feature type="domain" description="HTH tetR-type" evidence="3">
    <location>
        <begin position="6"/>
        <end position="66"/>
    </location>
</feature>
<dbReference type="PANTHER" id="PTHR43479:SF7">
    <property type="entry name" value="TETR-FAMILY TRANSCRIPTIONAL REGULATOR"/>
    <property type="match status" value="1"/>
</dbReference>
<organism evidence="4 5">
    <name type="scientific">Staphylococcus intermedius NCTC 11048</name>
    <dbReference type="NCBI Taxonomy" id="1141106"/>
    <lineage>
        <taxon>Bacteria</taxon>
        <taxon>Bacillati</taxon>
        <taxon>Bacillota</taxon>
        <taxon>Bacilli</taxon>
        <taxon>Bacillales</taxon>
        <taxon>Staphylococcaceae</taxon>
        <taxon>Staphylococcus</taxon>
        <taxon>Staphylococcus intermedius group</taxon>
    </lineage>
</organism>
<evidence type="ECO:0000256" key="2">
    <source>
        <dbReference type="PROSITE-ProRule" id="PRU00335"/>
    </source>
</evidence>
<dbReference type="Proteomes" id="UP000255549">
    <property type="component" value="Unassembled WGS sequence"/>
</dbReference>
<dbReference type="InterPro" id="IPR050624">
    <property type="entry name" value="HTH-type_Tx_Regulator"/>
</dbReference>
<evidence type="ECO:0000256" key="1">
    <source>
        <dbReference type="ARBA" id="ARBA00023125"/>
    </source>
</evidence>
<dbReference type="Pfam" id="PF00440">
    <property type="entry name" value="TetR_N"/>
    <property type="match status" value="1"/>
</dbReference>
<evidence type="ECO:0000313" key="5">
    <source>
        <dbReference type="Proteomes" id="UP000255549"/>
    </source>
</evidence>
<dbReference type="RefSeq" id="WP_019168387.1">
    <property type="nucleotide sequence ID" value="NZ_CAIB01000144.1"/>
</dbReference>
<dbReference type="PANTHER" id="PTHR43479">
    <property type="entry name" value="ACREF/ENVCD OPERON REPRESSOR-RELATED"/>
    <property type="match status" value="1"/>
</dbReference>
<accession>A0A380G7U1</accession>
<dbReference type="GO" id="GO:0003677">
    <property type="term" value="F:DNA binding"/>
    <property type="evidence" value="ECO:0007669"/>
    <property type="project" value="UniProtKB-UniRule"/>
</dbReference>
<reference evidence="4 5" key="1">
    <citation type="submission" date="2018-06" db="EMBL/GenBank/DDBJ databases">
        <authorList>
            <consortium name="Pathogen Informatics"/>
            <person name="Doyle S."/>
        </authorList>
    </citation>
    <scope>NUCLEOTIDE SEQUENCE [LARGE SCALE GENOMIC DNA]</scope>
    <source>
        <strain evidence="5">NCTC 11048</strain>
    </source>
</reference>
<dbReference type="SUPFAM" id="SSF46689">
    <property type="entry name" value="Homeodomain-like"/>
    <property type="match status" value="1"/>
</dbReference>
<dbReference type="Gene3D" id="1.10.357.10">
    <property type="entry name" value="Tetracycline Repressor, domain 2"/>
    <property type="match status" value="1"/>
</dbReference>
<dbReference type="OrthoDB" id="9810250at2"/>
<proteinExistence type="predicted"/>
<dbReference type="STRING" id="1141106.GCA_000308095_01403"/>
<gene>
    <name evidence="4" type="ORF">NCTC11048_01470</name>
</gene>
<dbReference type="PROSITE" id="PS50977">
    <property type="entry name" value="HTH_TETR_2"/>
    <property type="match status" value="1"/>
</dbReference>
<dbReference type="AlphaFoldDB" id="A0A380G7U1"/>